<dbReference type="Gene3D" id="2.70.70.10">
    <property type="entry name" value="Glucose Permease (Domain IIA)"/>
    <property type="match status" value="1"/>
</dbReference>
<reference evidence="3 4" key="1">
    <citation type="submission" date="2018-06" db="EMBL/GenBank/DDBJ databases">
        <title>Genomic Encyclopedia of Type Strains, Phase IV (KMG-IV): sequencing the most valuable type-strain genomes for metagenomic binning, comparative biology and taxonomic classification.</title>
        <authorList>
            <person name="Goeker M."/>
        </authorList>
    </citation>
    <scope>NUCLEOTIDE SEQUENCE [LARGE SCALE GENOMIC DNA]</scope>
    <source>
        <strain evidence="3 4">DSM 25532</strain>
    </source>
</reference>
<dbReference type="RefSeq" id="WP_113958235.1">
    <property type="nucleotide sequence ID" value="NZ_QNRR01000003.1"/>
</dbReference>
<feature type="domain" description="M23ase beta-sheet core" evidence="2">
    <location>
        <begin position="89"/>
        <end position="176"/>
    </location>
</feature>
<feature type="compositionally biased region" description="Low complexity" evidence="1">
    <location>
        <begin position="296"/>
        <end position="305"/>
    </location>
</feature>
<protein>
    <submittedName>
        <fullName evidence="3">Peptidase M23-like protein</fullName>
    </submittedName>
</protein>
<dbReference type="GO" id="GO:0004222">
    <property type="term" value="F:metalloendopeptidase activity"/>
    <property type="evidence" value="ECO:0007669"/>
    <property type="project" value="TreeGrafter"/>
</dbReference>
<gene>
    <name evidence="3" type="ORF">DES53_10389</name>
</gene>
<dbReference type="InterPro" id="IPR050570">
    <property type="entry name" value="Cell_wall_metabolism_enzyme"/>
</dbReference>
<dbReference type="InterPro" id="IPR016047">
    <property type="entry name" value="M23ase_b-sheet_dom"/>
</dbReference>
<dbReference type="InterPro" id="IPR011055">
    <property type="entry name" value="Dup_hybrid_motif"/>
</dbReference>
<dbReference type="AlphaFoldDB" id="A0A366HQ83"/>
<dbReference type="PANTHER" id="PTHR21666">
    <property type="entry name" value="PEPTIDASE-RELATED"/>
    <property type="match status" value="1"/>
</dbReference>
<feature type="compositionally biased region" description="Low complexity" evidence="1">
    <location>
        <begin position="274"/>
        <end position="283"/>
    </location>
</feature>
<evidence type="ECO:0000313" key="3">
    <source>
        <dbReference type="EMBL" id="RBP45093.1"/>
    </source>
</evidence>
<proteinExistence type="predicted"/>
<dbReference type="OrthoDB" id="186147at2"/>
<dbReference type="EMBL" id="QNRR01000003">
    <property type="protein sequence ID" value="RBP45093.1"/>
    <property type="molecule type" value="Genomic_DNA"/>
</dbReference>
<feature type="compositionally biased region" description="Polar residues" evidence="1">
    <location>
        <begin position="230"/>
        <end position="247"/>
    </location>
</feature>
<keyword evidence="4" id="KW-1185">Reference proteome</keyword>
<dbReference type="SUPFAM" id="SSF51261">
    <property type="entry name" value="Duplicated hybrid motif"/>
    <property type="match status" value="1"/>
</dbReference>
<dbReference type="Pfam" id="PF01551">
    <property type="entry name" value="Peptidase_M23"/>
    <property type="match status" value="1"/>
</dbReference>
<evidence type="ECO:0000313" key="4">
    <source>
        <dbReference type="Proteomes" id="UP000253426"/>
    </source>
</evidence>
<accession>A0A366HQ83</accession>
<dbReference type="CDD" id="cd12797">
    <property type="entry name" value="M23_peptidase"/>
    <property type="match status" value="1"/>
</dbReference>
<evidence type="ECO:0000256" key="1">
    <source>
        <dbReference type="SAM" id="MobiDB-lite"/>
    </source>
</evidence>
<feature type="region of interest" description="Disordered" evidence="1">
    <location>
        <begin position="226"/>
        <end position="344"/>
    </location>
</feature>
<dbReference type="PANTHER" id="PTHR21666:SF270">
    <property type="entry name" value="MUREIN HYDROLASE ACTIVATOR ENVC"/>
    <property type="match status" value="1"/>
</dbReference>
<comment type="caution">
    <text evidence="3">The sequence shown here is derived from an EMBL/GenBank/DDBJ whole genome shotgun (WGS) entry which is preliminary data.</text>
</comment>
<organism evidence="3 4">
    <name type="scientific">Roseimicrobium gellanilyticum</name>
    <dbReference type="NCBI Taxonomy" id="748857"/>
    <lineage>
        <taxon>Bacteria</taxon>
        <taxon>Pseudomonadati</taxon>
        <taxon>Verrucomicrobiota</taxon>
        <taxon>Verrucomicrobiia</taxon>
        <taxon>Verrucomicrobiales</taxon>
        <taxon>Verrucomicrobiaceae</taxon>
        <taxon>Roseimicrobium</taxon>
    </lineage>
</organism>
<sequence>MLRRFSRPTPALPRSAALSLLQVALTVCLWWSTTSAGLAFNTIRCQLADGFDFPVGKPEADGYYKARGFWPNGHLGEDWNGRGGGDSDLGDPIYCIGRGVVVLSEDVRVGWGNVVIIRHAYREITGKIEMVDSLYGHLYQRNVKVGQVVERGQLVGTMGGNNGMYPVHLHLEVRKNLAIGMNRSSFARDYSNYHSPTAFINAHRRLSVDMRKYDVPVDTFAPYGGELTEAQEQVSRSTSPSTYTHKSPSARAGQPDSSGVIRTGRGLRIPVVGGTARPAVTAPVTPPSTPPGSTGGTAASTIPSGSAPPPAPAPAGGAEKSDFWSRLKGKLKDGQVTPGVEEKK</sequence>
<dbReference type="Proteomes" id="UP000253426">
    <property type="component" value="Unassembled WGS sequence"/>
</dbReference>
<name>A0A366HQ83_9BACT</name>
<feature type="compositionally biased region" description="Basic and acidic residues" evidence="1">
    <location>
        <begin position="319"/>
        <end position="333"/>
    </location>
</feature>
<evidence type="ECO:0000259" key="2">
    <source>
        <dbReference type="Pfam" id="PF01551"/>
    </source>
</evidence>